<dbReference type="Pfam" id="PF01657">
    <property type="entry name" value="Stress-antifung"/>
    <property type="match status" value="2"/>
</dbReference>
<sequence>MYSSSSLSKRLILVPILAVMAIQLLFIRSVSSLNMTNAYLNHTCIESQGQYKPGSAFENNLKSIIISIATTSNNVAGYDTMSLIGSPEDTVSAIFQCRGDSYGPKCRDCYATALAGLRRRCPRYKGGVIWYDQCLLEISAVDSVGKIVYDNSFCMSNAQNVSDGEIKFDEIKSLVDNLTSLVITEKNNSNPTALYAAGEKTFGKEKLYGMVQCTKDLSPEACQECLGSKILRFQNCLFGKRGARVVGRSCNFRFEFYPFVTTKEGRNYLKS</sequence>
<evidence type="ECO:0000259" key="6">
    <source>
        <dbReference type="PROSITE" id="PS51473"/>
    </source>
</evidence>
<keyword evidence="8" id="KW-1185">Reference proteome</keyword>
<dbReference type="PANTHER" id="PTHR32411:SF53">
    <property type="entry name" value="CYSTEINE-RICH REPEAT SECRETORY PROTEIN 18-RELATED"/>
    <property type="match status" value="1"/>
</dbReference>
<dbReference type="PROSITE" id="PS51473">
    <property type="entry name" value="GNK2"/>
    <property type="match status" value="2"/>
</dbReference>
<dbReference type="CDD" id="cd23509">
    <property type="entry name" value="Gnk2-like"/>
    <property type="match status" value="2"/>
</dbReference>
<dbReference type="PANTHER" id="PTHR32411">
    <property type="entry name" value="CYSTEINE-RICH REPEAT SECRETORY PROTEIN 38-RELATED"/>
    <property type="match status" value="1"/>
</dbReference>
<evidence type="ECO:0000256" key="4">
    <source>
        <dbReference type="ARBA" id="ARBA00022737"/>
    </source>
</evidence>
<gene>
    <name evidence="7" type="ORF">TAV2_LOCUS11692</name>
</gene>
<feature type="domain" description="Gnk2-homologous" evidence="6">
    <location>
        <begin position="149"/>
        <end position="259"/>
    </location>
</feature>
<evidence type="ECO:0000256" key="3">
    <source>
        <dbReference type="ARBA" id="ARBA00022729"/>
    </source>
</evidence>
<keyword evidence="4" id="KW-0677">Repeat</keyword>
<comment type="similarity">
    <text evidence="5">Belongs to the cysteine-rich repeat secretory protein family.</text>
</comment>
<dbReference type="AlphaFoldDB" id="A0AAU9RX85"/>
<dbReference type="GO" id="GO:0005576">
    <property type="term" value="C:extracellular region"/>
    <property type="evidence" value="ECO:0007669"/>
    <property type="project" value="UniProtKB-SubCell"/>
</dbReference>
<evidence type="ECO:0000313" key="7">
    <source>
        <dbReference type="EMBL" id="CAH2053064.1"/>
    </source>
</evidence>
<dbReference type="EMBL" id="OU466859">
    <property type="protein sequence ID" value="CAH2053064.1"/>
    <property type="molecule type" value="Genomic_DNA"/>
</dbReference>
<organism evidence="7 8">
    <name type="scientific">Thlaspi arvense</name>
    <name type="common">Field penny-cress</name>
    <dbReference type="NCBI Taxonomy" id="13288"/>
    <lineage>
        <taxon>Eukaryota</taxon>
        <taxon>Viridiplantae</taxon>
        <taxon>Streptophyta</taxon>
        <taxon>Embryophyta</taxon>
        <taxon>Tracheophyta</taxon>
        <taxon>Spermatophyta</taxon>
        <taxon>Magnoliopsida</taxon>
        <taxon>eudicotyledons</taxon>
        <taxon>Gunneridae</taxon>
        <taxon>Pentapetalae</taxon>
        <taxon>rosids</taxon>
        <taxon>malvids</taxon>
        <taxon>Brassicales</taxon>
        <taxon>Brassicaceae</taxon>
        <taxon>Thlaspideae</taxon>
        <taxon>Thlaspi</taxon>
    </lineage>
</organism>
<keyword evidence="2" id="KW-0964">Secreted</keyword>
<name>A0AAU9RX85_THLAR</name>
<evidence type="ECO:0000256" key="1">
    <source>
        <dbReference type="ARBA" id="ARBA00004613"/>
    </source>
</evidence>
<evidence type="ECO:0000256" key="2">
    <source>
        <dbReference type="ARBA" id="ARBA00022525"/>
    </source>
</evidence>
<proteinExistence type="inferred from homology"/>
<comment type="subcellular location">
    <subcellularLocation>
        <location evidence="1">Secreted</location>
    </subcellularLocation>
</comment>
<dbReference type="InterPro" id="IPR050581">
    <property type="entry name" value="CRR_secretory_protein"/>
</dbReference>
<reference evidence="7 8" key="1">
    <citation type="submission" date="2022-03" db="EMBL/GenBank/DDBJ databases">
        <authorList>
            <person name="Nunn A."/>
            <person name="Chopra R."/>
            <person name="Nunn A."/>
            <person name="Contreras Garrido A."/>
        </authorList>
    </citation>
    <scope>NUCLEOTIDE SEQUENCE [LARGE SCALE GENOMIC DNA]</scope>
</reference>
<feature type="domain" description="Gnk2-homologous" evidence="6">
    <location>
        <begin position="39"/>
        <end position="143"/>
    </location>
</feature>
<dbReference type="InterPro" id="IPR038408">
    <property type="entry name" value="GNK2_sf"/>
</dbReference>
<accession>A0AAU9RX85</accession>
<protein>
    <recommendedName>
        <fullName evidence="6">Gnk2-homologous domain-containing protein</fullName>
    </recommendedName>
</protein>
<dbReference type="Gene3D" id="3.30.430.20">
    <property type="entry name" value="Gnk2 domain, C-X8-C-X2-C motif"/>
    <property type="match status" value="2"/>
</dbReference>
<dbReference type="Proteomes" id="UP000836841">
    <property type="component" value="Chromosome 3"/>
</dbReference>
<keyword evidence="3" id="KW-0732">Signal</keyword>
<evidence type="ECO:0000313" key="8">
    <source>
        <dbReference type="Proteomes" id="UP000836841"/>
    </source>
</evidence>
<dbReference type="InterPro" id="IPR002902">
    <property type="entry name" value="GNK2"/>
</dbReference>
<evidence type="ECO:0000256" key="5">
    <source>
        <dbReference type="ARBA" id="ARBA00038515"/>
    </source>
</evidence>